<sequence>MKRKLTLIFSLLGLCFTISVKAQIITIDGNFSDWDAVPYAHINAEGTGGRLEALKTFGTATHLYFMVEGTTEMDFGTLLVHLDTDNNPATGYNNSWQYGAGAGSDYKIEGNAPWWGSLAQHSGNPADDWDGFTEIQPLTNADVHARSAVVESGEKKYFEFSITKSYLGTLGTVINVVIYDTTNPVTGSVPATGENAKYLQINTTGITTLPVTLASFSATFAENGIILNWSTYSEQNNSHFELYKSVDGVSFDKIVTVDGAVNSNSQLFYNYTDHGISSGSVYYKLKQVDLNGTGTPLGVVEVKSKLKKAQFSVYKISGQNALELSVYADKNKASKFVLSDINGKVLADSDVQLVSGNQVIRVPLSAKPGIYVATLSTTEGLLTQKISIAE</sequence>
<evidence type="ECO:0000256" key="1">
    <source>
        <dbReference type="SAM" id="SignalP"/>
    </source>
</evidence>
<reference evidence="3" key="1">
    <citation type="journal article" date="2019" name="Int. J. Syst. Evol. Microbiol.">
        <title>The Global Catalogue of Microorganisms (GCM) 10K type strain sequencing project: providing services to taxonomists for standard genome sequencing and annotation.</title>
        <authorList>
            <consortium name="The Broad Institute Genomics Platform"/>
            <consortium name="The Broad Institute Genome Sequencing Center for Infectious Disease"/>
            <person name="Wu L."/>
            <person name="Ma J."/>
        </authorList>
    </citation>
    <scope>NUCLEOTIDE SEQUENCE [LARGE SCALE GENOMIC DNA]</scope>
    <source>
        <strain evidence="3">CCUG 53762</strain>
    </source>
</reference>
<feature type="chain" id="PRO_5045811728" evidence="1">
    <location>
        <begin position="23"/>
        <end position="390"/>
    </location>
</feature>
<keyword evidence="1" id="KW-0732">Signal</keyword>
<feature type="signal peptide" evidence="1">
    <location>
        <begin position="1"/>
        <end position="22"/>
    </location>
</feature>
<dbReference type="NCBIfam" id="TIGR04183">
    <property type="entry name" value="Por_Secre_tail"/>
    <property type="match status" value="1"/>
</dbReference>
<name>A0ABW4IAI4_9SPHI</name>
<dbReference type="RefSeq" id="WP_379662156.1">
    <property type="nucleotide sequence ID" value="NZ_JBHUDG010000010.1"/>
</dbReference>
<keyword evidence="3" id="KW-1185">Reference proteome</keyword>
<evidence type="ECO:0000313" key="2">
    <source>
        <dbReference type="EMBL" id="MFD1629775.1"/>
    </source>
</evidence>
<dbReference type="InterPro" id="IPR026444">
    <property type="entry name" value="Secre_tail"/>
</dbReference>
<accession>A0ABW4IAI4</accession>
<dbReference type="InterPro" id="IPR013783">
    <property type="entry name" value="Ig-like_fold"/>
</dbReference>
<protein>
    <submittedName>
        <fullName evidence="2">T9SS type A sorting domain-containing protein</fullName>
    </submittedName>
</protein>
<dbReference type="Proteomes" id="UP001597118">
    <property type="component" value="Unassembled WGS sequence"/>
</dbReference>
<gene>
    <name evidence="2" type="ORF">ACFSAH_07805</name>
</gene>
<organism evidence="2 3">
    <name type="scientific">Pseudopedobacter beijingensis</name>
    <dbReference type="NCBI Taxonomy" id="1207056"/>
    <lineage>
        <taxon>Bacteria</taxon>
        <taxon>Pseudomonadati</taxon>
        <taxon>Bacteroidota</taxon>
        <taxon>Sphingobacteriia</taxon>
        <taxon>Sphingobacteriales</taxon>
        <taxon>Sphingobacteriaceae</taxon>
        <taxon>Pseudopedobacter</taxon>
    </lineage>
</organism>
<dbReference type="EMBL" id="JBHUDG010000010">
    <property type="protein sequence ID" value="MFD1629775.1"/>
    <property type="molecule type" value="Genomic_DNA"/>
</dbReference>
<comment type="caution">
    <text evidence="2">The sequence shown here is derived from an EMBL/GenBank/DDBJ whole genome shotgun (WGS) entry which is preliminary data.</text>
</comment>
<proteinExistence type="predicted"/>
<evidence type="ECO:0000313" key="3">
    <source>
        <dbReference type="Proteomes" id="UP001597118"/>
    </source>
</evidence>
<dbReference type="Gene3D" id="2.60.40.10">
    <property type="entry name" value="Immunoglobulins"/>
    <property type="match status" value="1"/>
</dbReference>